<evidence type="ECO:0000313" key="3">
    <source>
        <dbReference type="Proteomes" id="UP000408482"/>
    </source>
</evidence>
<name>A0A564W6E4_9FIRM</name>
<feature type="transmembrane region" description="Helical" evidence="1">
    <location>
        <begin position="104"/>
        <end position="124"/>
    </location>
</feature>
<evidence type="ECO:0000256" key="1">
    <source>
        <dbReference type="SAM" id="Phobius"/>
    </source>
</evidence>
<protein>
    <submittedName>
        <fullName evidence="2">Uncharacterized protein</fullName>
    </submittedName>
</protein>
<keyword evidence="1" id="KW-0812">Transmembrane</keyword>
<dbReference type="AlphaFoldDB" id="A0A564W6E4"/>
<accession>A0A564W6E4</accession>
<keyword evidence="3" id="KW-1185">Reference proteome</keyword>
<sequence length="134" mass="15230">MGGGGKLLLAVLWIFGYYGLEYLPHLVWLAKDLYLASVGILIVWVICELVSERLTDKEEQMISKLSGYSFGVYLYAEPLNYLFVVLFVKYFGLNFLGNEFGACFLWVLRIVGTSLIAVIVVKLLKKTNMKLTLY</sequence>
<keyword evidence="1" id="KW-0472">Membrane</keyword>
<feature type="transmembrane region" description="Helical" evidence="1">
    <location>
        <begin position="72"/>
        <end position="92"/>
    </location>
</feature>
<dbReference type="RefSeq" id="WP_144094673.1">
    <property type="nucleotide sequence ID" value="NZ_CABHNW010000139.1"/>
</dbReference>
<dbReference type="EMBL" id="CABHNW010000139">
    <property type="protein sequence ID" value="VUX40158.1"/>
    <property type="molecule type" value="Genomic_DNA"/>
</dbReference>
<feature type="transmembrane region" description="Helical" evidence="1">
    <location>
        <begin position="33"/>
        <end position="51"/>
    </location>
</feature>
<keyword evidence="1" id="KW-1133">Transmembrane helix</keyword>
<evidence type="ECO:0000313" key="2">
    <source>
        <dbReference type="EMBL" id="VUX40158.1"/>
    </source>
</evidence>
<dbReference type="Proteomes" id="UP000408482">
    <property type="component" value="Unassembled WGS sequence"/>
</dbReference>
<feature type="transmembrane region" description="Helical" evidence="1">
    <location>
        <begin position="7"/>
        <end position="27"/>
    </location>
</feature>
<proteinExistence type="predicted"/>
<reference evidence="2 3" key="1">
    <citation type="submission" date="2019-07" db="EMBL/GenBank/DDBJ databases">
        <authorList>
            <person name="Hibberd C M."/>
            <person name="Gehrig L. J."/>
            <person name="Chang H.-W."/>
            <person name="Venkatesh S."/>
        </authorList>
    </citation>
    <scope>NUCLEOTIDE SEQUENCE [LARGE SCALE GENOMIC DNA]</scope>
    <source>
        <strain evidence="2">Blautia_luti_SSTS_Bg7063</strain>
    </source>
</reference>
<organism evidence="2 3">
    <name type="scientific">Blautia luti</name>
    <dbReference type="NCBI Taxonomy" id="89014"/>
    <lineage>
        <taxon>Bacteria</taxon>
        <taxon>Bacillati</taxon>
        <taxon>Bacillota</taxon>
        <taxon>Clostridia</taxon>
        <taxon>Lachnospirales</taxon>
        <taxon>Lachnospiraceae</taxon>
        <taxon>Blautia</taxon>
    </lineage>
</organism>
<gene>
    <name evidence="2" type="ORF">RSSSTS7063_00759</name>
</gene>